<keyword evidence="1" id="KW-0472">Membrane</keyword>
<dbReference type="Proteomes" id="UP000299102">
    <property type="component" value="Unassembled WGS sequence"/>
</dbReference>
<gene>
    <name evidence="2" type="ORF">EVAR_95482_1</name>
</gene>
<evidence type="ECO:0000256" key="1">
    <source>
        <dbReference type="SAM" id="Phobius"/>
    </source>
</evidence>
<sequence>MQLYGGKYYIRFVAKRMAARRRMTSPSKETVLMSGLCIVIVASLTTVVIISHQTVLGHDSGPMKSFKLIKIKSQQRQEQQKACDRQTNNREVADVLPGFCNILRNRKNKYFLLQSLHFYFILKGLEPKLFLRVRELLTAIITDAIDDKSGADGLRRCRDQKTGVTPRVHITNDGHPTDG</sequence>
<keyword evidence="3" id="KW-1185">Reference proteome</keyword>
<evidence type="ECO:0000313" key="2">
    <source>
        <dbReference type="EMBL" id="GBP26311.1"/>
    </source>
</evidence>
<keyword evidence="1" id="KW-0812">Transmembrane</keyword>
<name>A0A4C1UIK7_EUMVA</name>
<evidence type="ECO:0000313" key="3">
    <source>
        <dbReference type="Proteomes" id="UP000299102"/>
    </source>
</evidence>
<keyword evidence="1" id="KW-1133">Transmembrane helix</keyword>
<comment type="caution">
    <text evidence="2">The sequence shown here is derived from an EMBL/GenBank/DDBJ whole genome shotgun (WGS) entry which is preliminary data.</text>
</comment>
<protein>
    <submittedName>
        <fullName evidence="2">Uncharacterized protein</fullName>
    </submittedName>
</protein>
<accession>A0A4C1UIK7</accession>
<feature type="transmembrane region" description="Helical" evidence="1">
    <location>
        <begin position="30"/>
        <end position="50"/>
    </location>
</feature>
<dbReference type="EMBL" id="BGZK01000179">
    <property type="protein sequence ID" value="GBP26311.1"/>
    <property type="molecule type" value="Genomic_DNA"/>
</dbReference>
<dbReference type="AlphaFoldDB" id="A0A4C1UIK7"/>
<reference evidence="2 3" key="1">
    <citation type="journal article" date="2019" name="Commun. Biol.">
        <title>The bagworm genome reveals a unique fibroin gene that provides high tensile strength.</title>
        <authorList>
            <person name="Kono N."/>
            <person name="Nakamura H."/>
            <person name="Ohtoshi R."/>
            <person name="Tomita M."/>
            <person name="Numata K."/>
            <person name="Arakawa K."/>
        </authorList>
    </citation>
    <scope>NUCLEOTIDE SEQUENCE [LARGE SCALE GENOMIC DNA]</scope>
</reference>
<organism evidence="2 3">
    <name type="scientific">Eumeta variegata</name>
    <name type="common">Bagworm moth</name>
    <name type="synonym">Eumeta japonica</name>
    <dbReference type="NCBI Taxonomy" id="151549"/>
    <lineage>
        <taxon>Eukaryota</taxon>
        <taxon>Metazoa</taxon>
        <taxon>Ecdysozoa</taxon>
        <taxon>Arthropoda</taxon>
        <taxon>Hexapoda</taxon>
        <taxon>Insecta</taxon>
        <taxon>Pterygota</taxon>
        <taxon>Neoptera</taxon>
        <taxon>Endopterygota</taxon>
        <taxon>Lepidoptera</taxon>
        <taxon>Glossata</taxon>
        <taxon>Ditrysia</taxon>
        <taxon>Tineoidea</taxon>
        <taxon>Psychidae</taxon>
        <taxon>Oiketicinae</taxon>
        <taxon>Eumeta</taxon>
    </lineage>
</organism>
<proteinExistence type="predicted"/>